<dbReference type="PANTHER" id="PTHR33336:SF15">
    <property type="entry name" value="ABM DOMAIN-CONTAINING PROTEIN"/>
    <property type="match status" value="1"/>
</dbReference>
<protein>
    <submittedName>
        <fullName evidence="2">Antibiotic biosynthesis monooxygenase</fullName>
    </submittedName>
</protein>
<evidence type="ECO:0000313" key="3">
    <source>
        <dbReference type="Proteomes" id="UP000248706"/>
    </source>
</evidence>
<evidence type="ECO:0000313" key="2">
    <source>
        <dbReference type="EMBL" id="RAQ97584.1"/>
    </source>
</evidence>
<dbReference type="PROSITE" id="PS51725">
    <property type="entry name" value="ABM"/>
    <property type="match status" value="1"/>
</dbReference>
<dbReference type="AlphaFoldDB" id="A0A328VQS5"/>
<dbReference type="EMBL" id="MCIF01000002">
    <property type="protein sequence ID" value="RAQ97584.1"/>
    <property type="molecule type" value="Genomic_DNA"/>
</dbReference>
<keyword evidence="3" id="KW-1185">Reference proteome</keyword>
<dbReference type="InterPro" id="IPR011008">
    <property type="entry name" value="Dimeric_a/b-barrel"/>
</dbReference>
<dbReference type="GO" id="GO:0004497">
    <property type="term" value="F:monooxygenase activity"/>
    <property type="evidence" value="ECO:0007669"/>
    <property type="project" value="UniProtKB-KW"/>
</dbReference>
<organism evidence="2 3">
    <name type="scientific">Thermogemmatispora tikiterensis</name>
    <dbReference type="NCBI Taxonomy" id="1825093"/>
    <lineage>
        <taxon>Bacteria</taxon>
        <taxon>Bacillati</taxon>
        <taxon>Chloroflexota</taxon>
        <taxon>Ktedonobacteria</taxon>
        <taxon>Thermogemmatisporales</taxon>
        <taxon>Thermogemmatisporaceae</taxon>
        <taxon>Thermogemmatispora</taxon>
    </lineage>
</organism>
<dbReference type="InterPro" id="IPR007138">
    <property type="entry name" value="ABM_dom"/>
</dbReference>
<evidence type="ECO:0000259" key="1">
    <source>
        <dbReference type="PROSITE" id="PS51725"/>
    </source>
</evidence>
<dbReference type="OrthoDB" id="9812754at2"/>
<reference evidence="2 3" key="1">
    <citation type="submission" date="2016-08" db="EMBL/GenBank/DDBJ databases">
        <title>Analysis of Carbohydrate Active Enzymes in Thermogemmatispora T81 Reveals Carbohydrate Degradation Ability.</title>
        <authorList>
            <person name="Tomazini A."/>
            <person name="Lal S."/>
            <person name="Stott M."/>
            <person name="Henrissat B."/>
            <person name="Polikarpov I."/>
            <person name="Sparling R."/>
            <person name="Levin D.B."/>
        </authorList>
    </citation>
    <scope>NUCLEOTIDE SEQUENCE [LARGE SCALE GENOMIC DNA]</scope>
    <source>
        <strain evidence="2 3">T81</strain>
    </source>
</reference>
<gene>
    <name evidence="2" type="ORF">A4R35_18750</name>
</gene>
<dbReference type="RefSeq" id="WP_112432082.1">
    <property type="nucleotide sequence ID" value="NZ_MCIF01000002.1"/>
</dbReference>
<sequence>MIVLVARYYGKPGQGDAIEAALKQMAPRVAASEPGCLLYHACRSQEHPDQFLLYEHYVDEAALQHHRETPHYRQFVEETILPLLEKRERDLYTLVVGQPPASTKQRAGE</sequence>
<dbReference type="SUPFAM" id="SSF54909">
    <property type="entry name" value="Dimeric alpha+beta barrel"/>
    <property type="match status" value="1"/>
</dbReference>
<dbReference type="InterPro" id="IPR050744">
    <property type="entry name" value="AI-2_Isomerase_LsrG"/>
</dbReference>
<name>A0A328VQS5_9CHLR</name>
<comment type="caution">
    <text evidence="2">The sequence shown here is derived from an EMBL/GenBank/DDBJ whole genome shotgun (WGS) entry which is preliminary data.</text>
</comment>
<keyword evidence="2" id="KW-0560">Oxidoreductase</keyword>
<dbReference type="PANTHER" id="PTHR33336">
    <property type="entry name" value="QUINOL MONOOXYGENASE YGIN-RELATED"/>
    <property type="match status" value="1"/>
</dbReference>
<proteinExistence type="predicted"/>
<feature type="domain" description="ABM" evidence="1">
    <location>
        <begin position="2"/>
        <end position="96"/>
    </location>
</feature>
<dbReference type="Proteomes" id="UP000248706">
    <property type="component" value="Unassembled WGS sequence"/>
</dbReference>
<keyword evidence="2" id="KW-0503">Monooxygenase</keyword>
<accession>A0A328VQS5</accession>
<dbReference type="Gene3D" id="3.30.70.100">
    <property type="match status" value="1"/>
</dbReference>
<dbReference type="Pfam" id="PF03992">
    <property type="entry name" value="ABM"/>
    <property type="match status" value="1"/>
</dbReference>